<evidence type="ECO:0000256" key="1">
    <source>
        <dbReference type="ARBA" id="ARBA00004651"/>
    </source>
</evidence>
<dbReference type="GO" id="GO:0015293">
    <property type="term" value="F:symporter activity"/>
    <property type="evidence" value="ECO:0007669"/>
    <property type="project" value="UniProtKB-KW"/>
</dbReference>
<dbReference type="EMBL" id="WWHY01000001">
    <property type="protein sequence ID" value="MYR32311.1"/>
    <property type="molecule type" value="Genomic_DNA"/>
</dbReference>
<feature type="transmembrane region" description="Helical" evidence="12">
    <location>
        <begin position="150"/>
        <end position="169"/>
    </location>
</feature>
<evidence type="ECO:0000256" key="2">
    <source>
        <dbReference type="ARBA" id="ARBA00006434"/>
    </source>
</evidence>
<keyword evidence="7 12" id="KW-1133">Transmembrane helix</keyword>
<dbReference type="InterPro" id="IPR050277">
    <property type="entry name" value="Sodium:Solute_Symporter"/>
</dbReference>
<dbReference type="PANTHER" id="PTHR48086:SF6">
    <property type="entry name" value="CATION_ACETATE SYMPORTER ACTP"/>
    <property type="match status" value="1"/>
</dbReference>
<dbReference type="PANTHER" id="PTHR48086">
    <property type="entry name" value="SODIUM/PROLINE SYMPORTER-RELATED"/>
    <property type="match status" value="1"/>
</dbReference>
<dbReference type="GO" id="GO:0006847">
    <property type="term" value="P:plasma membrane acetate transport"/>
    <property type="evidence" value="ECO:0007669"/>
    <property type="project" value="TreeGrafter"/>
</dbReference>
<evidence type="ECO:0000256" key="7">
    <source>
        <dbReference type="ARBA" id="ARBA00022989"/>
    </source>
</evidence>
<feature type="transmembrane region" description="Helical" evidence="12">
    <location>
        <begin position="299"/>
        <end position="319"/>
    </location>
</feature>
<dbReference type="PROSITE" id="PS00457">
    <property type="entry name" value="NA_SOLUT_SYMP_2"/>
    <property type="match status" value="1"/>
</dbReference>
<evidence type="ECO:0000256" key="3">
    <source>
        <dbReference type="ARBA" id="ARBA00022448"/>
    </source>
</evidence>
<dbReference type="GO" id="GO:0006811">
    <property type="term" value="P:monoatomic ion transport"/>
    <property type="evidence" value="ECO:0007669"/>
    <property type="project" value="UniProtKB-KW"/>
</dbReference>
<keyword evidence="10 12" id="KW-0472">Membrane</keyword>
<evidence type="ECO:0000313" key="14">
    <source>
        <dbReference type="Proteomes" id="UP000467124"/>
    </source>
</evidence>
<evidence type="ECO:0000256" key="5">
    <source>
        <dbReference type="ARBA" id="ARBA00022692"/>
    </source>
</evidence>
<dbReference type="GO" id="GO:0015123">
    <property type="term" value="F:acetate transmembrane transporter activity"/>
    <property type="evidence" value="ECO:0007669"/>
    <property type="project" value="TreeGrafter"/>
</dbReference>
<evidence type="ECO:0000256" key="9">
    <source>
        <dbReference type="ARBA" id="ARBA00023065"/>
    </source>
</evidence>
<evidence type="ECO:0000256" key="8">
    <source>
        <dbReference type="ARBA" id="ARBA00023053"/>
    </source>
</evidence>
<organism evidence="13 14">
    <name type="scientific">Nocardiopsis alba</name>
    <dbReference type="NCBI Taxonomy" id="53437"/>
    <lineage>
        <taxon>Bacteria</taxon>
        <taxon>Bacillati</taxon>
        <taxon>Actinomycetota</taxon>
        <taxon>Actinomycetes</taxon>
        <taxon>Streptosporangiales</taxon>
        <taxon>Nocardiopsidaceae</taxon>
        <taxon>Nocardiopsis</taxon>
    </lineage>
</organism>
<protein>
    <submittedName>
        <fullName evidence="13">Cation acetate symporter</fullName>
    </submittedName>
</protein>
<feature type="transmembrane region" description="Helical" evidence="12">
    <location>
        <begin position="451"/>
        <end position="473"/>
    </location>
</feature>
<dbReference type="Gene3D" id="1.20.1730.10">
    <property type="entry name" value="Sodium/glucose cotransporter"/>
    <property type="match status" value="1"/>
</dbReference>
<evidence type="ECO:0000256" key="4">
    <source>
        <dbReference type="ARBA" id="ARBA00022475"/>
    </source>
</evidence>
<dbReference type="InterPro" id="IPR001734">
    <property type="entry name" value="Na/solute_symporter"/>
</dbReference>
<keyword evidence="9" id="KW-0406">Ion transport</keyword>
<keyword evidence="8" id="KW-0915">Sodium</keyword>
<dbReference type="PROSITE" id="PS50283">
    <property type="entry name" value="NA_SOLUT_SYMP_3"/>
    <property type="match status" value="1"/>
</dbReference>
<dbReference type="Proteomes" id="UP000467124">
    <property type="component" value="Unassembled WGS sequence"/>
</dbReference>
<feature type="transmembrane region" description="Helical" evidence="12">
    <location>
        <begin position="72"/>
        <end position="94"/>
    </location>
</feature>
<dbReference type="RefSeq" id="WP_161110685.1">
    <property type="nucleotide sequence ID" value="NZ_WWHY01000001.1"/>
</dbReference>
<keyword evidence="3" id="KW-0813">Transport</keyword>
<feature type="transmembrane region" description="Helical" evidence="12">
    <location>
        <begin position="425"/>
        <end position="445"/>
    </location>
</feature>
<accession>A0A7K2IQS6</accession>
<dbReference type="CDD" id="cd11480">
    <property type="entry name" value="SLC5sbd_u4"/>
    <property type="match status" value="1"/>
</dbReference>
<evidence type="ECO:0000256" key="12">
    <source>
        <dbReference type="SAM" id="Phobius"/>
    </source>
</evidence>
<evidence type="ECO:0000256" key="11">
    <source>
        <dbReference type="RuleBase" id="RU362091"/>
    </source>
</evidence>
<dbReference type="InterPro" id="IPR018212">
    <property type="entry name" value="Na/solute_symporter_CS"/>
</dbReference>
<gene>
    <name evidence="13" type="ORF">GTW20_08525</name>
</gene>
<comment type="similarity">
    <text evidence="2 11">Belongs to the sodium:solute symporter (SSF) (TC 2.A.21) family.</text>
</comment>
<comment type="subcellular location">
    <subcellularLocation>
        <location evidence="1">Cell membrane</location>
        <topology evidence="1">Multi-pass membrane protein</topology>
    </subcellularLocation>
</comment>
<feature type="transmembrane region" description="Helical" evidence="12">
    <location>
        <begin position="115"/>
        <end position="135"/>
    </location>
</feature>
<sequence>MTAAVPAIGLVLVTSLIIGVYGVRAARSTSDFLVASRRVSPNWNALAIAGEYLSAASVLGLAGLLLKNGLGTMWYAVGFTAGYVAVVALVAGPMRRSGAFTVPDFAEYRLGAPRLRKLCGCVVLVIMLLYLVPQFKGAGVVLSLVSDTPYWVGVVLAGLVVSGSIAAGGMRSATYVQAFHYVVKLIFLAVPAIYLVVQAGADTRAEALHPEWGTHFPADTRVEFSVPTDFTLDEPVTVVTADGGELELSAGAHTVVPGTEYVFPEGAGIPHPEGLPELGGEQWSTPLLSVGGRPLFETWSTLLAITLGCMGLPHVIMRFHTSPTARTARRVAVGVIALLGLFYLFPAVYGLLGRVLTPQLVMLQGTDTVAVVLPAQASPGAVGTLLTALVAAGAFGAFLSTSSGLLLALAGGLSHDLFQGSVPRLRLAVVIGACVSVLLALPARTIDINVLVVWAFTVAASTFCPLLVLGIWWRRLTLPGAAAGLIVGGVTATGAVGWSILFSTPPGWVTVLLAQPAAWTIPLAFLTMVVVSLRTRPPEWAEHAVLRLHSP</sequence>
<evidence type="ECO:0000256" key="10">
    <source>
        <dbReference type="ARBA" id="ARBA00023136"/>
    </source>
</evidence>
<name>A0A7K2IQS6_9ACTN</name>
<comment type="caution">
    <text evidence="13">The sequence shown here is derived from an EMBL/GenBank/DDBJ whole genome shotgun (WGS) entry which is preliminary data.</text>
</comment>
<feature type="transmembrane region" description="Helical" evidence="12">
    <location>
        <begin position="181"/>
        <end position="201"/>
    </location>
</feature>
<dbReference type="InterPro" id="IPR038377">
    <property type="entry name" value="Na/Glc_symporter_sf"/>
</dbReference>
<feature type="transmembrane region" description="Helical" evidence="12">
    <location>
        <begin position="6"/>
        <end position="23"/>
    </location>
</feature>
<keyword evidence="4" id="KW-1003">Cell membrane</keyword>
<feature type="transmembrane region" description="Helical" evidence="12">
    <location>
        <begin position="507"/>
        <end position="531"/>
    </location>
</feature>
<keyword evidence="6" id="KW-0769">Symport</keyword>
<proteinExistence type="inferred from homology"/>
<reference evidence="13 14" key="1">
    <citation type="journal article" date="2019" name="Nat. Commun.">
        <title>The antimicrobial potential of Streptomyces from insect microbiomes.</title>
        <authorList>
            <person name="Chevrette M.G."/>
            <person name="Carlson C.M."/>
            <person name="Ortega H.E."/>
            <person name="Thomas C."/>
            <person name="Ananiev G.E."/>
            <person name="Barns K.J."/>
            <person name="Book A.J."/>
            <person name="Cagnazzo J."/>
            <person name="Carlos C."/>
            <person name="Flanigan W."/>
            <person name="Grubbs K.J."/>
            <person name="Horn H.A."/>
            <person name="Hoffmann F.M."/>
            <person name="Klassen J.L."/>
            <person name="Knack J.J."/>
            <person name="Lewin G.R."/>
            <person name="McDonald B.R."/>
            <person name="Muller L."/>
            <person name="Melo W.G.P."/>
            <person name="Pinto-Tomas A.A."/>
            <person name="Schmitz A."/>
            <person name="Wendt-Pienkowski E."/>
            <person name="Wildman S."/>
            <person name="Zhao M."/>
            <person name="Zhang F."/>
            <person name="Bugni T.S."/>
            <person name="Andes D.R."/>
            <person name="Pupo M.T."/>
            <person name="Currie C.R."/>
        </authorList>
    </citation>
    <scope>NUCLEOTIDE SEQUENCE [LARGE SCALE GENOMIC DNA]</scope>
    <source>
        <strain evidence="13 14">SID5840</strain>
    </source>
</reference>
<dbReference type="AlphaFoldDB" id="A0A7K2IQS6"/>
<evidence type="ECO:0000313" key="13">
    <source>
        <dbReference type="EMBL" id="MYR32311.1"/>
    </source>
</evidence>
<feature type="transmembrane region" description="Helical" evidence="12">
    <location>
        <begin position="331"/>
        <end position="352"/>
    </location>
</feature>
<feature type="transmembrane region" description="Helical" evidence="12">
    <location>
        <begin position="480"/>
        <end position="501"/>
    </location>
</feature>
<feature type="transmembrane region" description="Helical" evidence="12">
    <location>
        <begin position="388"/>
        <end position="413"/>
    </location>
</feature>
<feature type="transmembrane region" description="Helical" evidence="12">
    <location>
        <begin position="43"/>
        <end position="66"/>
    </location>
</feature>
<dbReference type="Pfam" id="PF00474">
    <property type="entry name" value="SSF"/>
    <property type="match status" value="2"/>
</dbReference>
<dbReference type="GO" id="GO:0005886">
    <property type="term" value="C:plasma membrane"/>
    <property type="evidence" value="ECO:0007669"/>
    <property type="project" value="UniProtKB-SubCell"/>
</dbReference>
<evidence type="ECO:0000256" key="6">
    <source>
        <dbReference type="ARBA" id="ARBA00022847"/>
    </source>
</evidence>
<keyword evidence="5 12" id="KW-0812">Transmembrane</keyword>